<dbReference type="Proteomes" id="UP000470302">
    <property type="component" value="Unassembled WGS sequence"/>
</dbReference>
<reference evidence="5 6" key="1">
    <citation type="submission" date="2020-01" db="EMBL/GenBank/DDBJ databases">
        <title>Novel species isolated from a subtropical stream in China.</title>
        <authorList>
            <person name="Lu H."/>
        </authorList>
    </citation>
    <scope>NUCLEOTIDE SEQUENCE [LARGE SCALE GENOMIC DNA]</scope>
    <source>
        <strain evidence="5 6">FT82W</strain>
    </source>
</reference>
<accession>A0A845GG01</accession>
<feature type="modified residue" description="4-aspartylphosphate" evidence="3">
    <location>
        <position position="78"/>
    </location>
</feature>
<dbReference type="InterPro" id="IPR001789">
    <property type="entry name" value="Sig_transdc_resp-reg_receiver"/>
</dbReference>
<feature type="non-terminal residue" evidence="5">
    <location>
        <position position="167"/>
    </location>
</feature>
<dbReference type="InterPro" id="IPR011006">
    <property type="entry name" value="CheY-like_superfamily"/>
</dbReference>
<evidence type="ECO:0000256" key="3">
    <source>
        <dbReference type="PROSITE-ProRule" id="PRU00169"/>
    </source>
</evidence>
<proteinExistence type="predicted"/>
<feature type="domain" description="Response regulatory" evidence="4">
    <location>
        <begin position="29"/>
        <end position="147"/>
    </location>
</feature>
<dbReference type="PROSITE" id="PS50110">
    <property type="entry name" value="RESPONSE_REGULATORY"/>
    <property type="match status" value="1"/>
</dbReference>
<sequence>PMRPPVGAPAAALPAPALTPVPMPERQFRVLVAEDNRTNQMVAAGMLAMNGCVCEFAADGVEAVRAAQRERFDLILMDCSMPEMDGYEATAHIRLAELAMGRRTPLVAMTANTQAGDAEKCLAAGMDDYLAKPITLVELRHKLEKWLPHGGPLATPAQHAAPAPAGA</sequence>
<gene>
    <name evidence="5" type="ORF">GTP91_33945</name>
</gene>
<dbReference type="PANTHER" id="PTHR45339:SF1">
    <property type="entry name" value="HYBRID SIGNAL TRANSDUCTION HISTIDINE KINASE J"/>
    <property type="match status" value="1"/>
</dbReference>
<feature type="non-terminal residue" evidence="5">
    <location>
        <position position="1"/>
    </location>
</feature>
<dbReference type="SUPFAM" id="SSF52172">
    <property type="entry name" value="CheY-like"/>
    <property type="match status" value="1"/>
</dbReference>
<evidence type="ECO:0000256" key="1">
    <source>
        <dbReference type="ARBA" id="ARBA00022553"/>
    </source>
</evidence>
<evidence type="ECO:0000313" key="6">
    <source>
        <dbReference type="Proteomes" id="UP000470302"/>
    </source>
</evidence>
<dbReference type="GO" id="GO:0000160">
    <property type="term" value="P:phosphorelay signal transduction system"/>
    <property type="evidence" value="ECO:0007669"/>
    <property type="project" value="UniProtKB-KW"/>
</dbReference>
<dbReference type="SMART" id="SM00448">
    <property type="entry name" value="REC"/>
    <property type="match status" value="1"/>
</dbReference>
<dbReference type="Pfam" id="PF00072">
    <property type="entry name" value="Response_reg"/>
    <property type="match status" value="1"/>
</dbReference>
<evidence type="ECO:0000313" key="5">
    <source>
        <dbReference type="EMBL" id="MYM92156.1"/>
    </source>
</evidence>
<keyword evidence="2" id="KW-0902">Two-component regulatory system</keyword>
<dbReference type="EMBL" id="WWCW01000465">
    <property type="protein sequence ID" value="MYM92156.1"/>
    <property type="molecule type" value="Genomic_DNA"/>
</dbReference>
<evidence type="ECO:0000259" key="4">
    <source>
        <dbReference type="PROSITE" id="PS50110"/>
    </source>
</evidence>
<comment type="caution">
    <text evidence="5">The sequence shown here is derived from an EMBL/GenBank/DDBJ whole genome shotgun (WGS) entry which is preliminary data.</text>
</comment>
<protein>
    <submittedName>
        <fullName evidence="5">Response regulator</fullName>
    </submittedName>
</protein>
<dbReference type="AlphaFoldDB" id="A0A845GG01"/>
<name>A0A845GG01_9BURK</name>
<dbReference type="CDD" id="cd17546">
    <property type="entry name" value="REC_hyHK_CKI1_RcsC-like"/>
    <property type="match status" value="1"/>
</dbReference>
<keyword evidence="1 3" id="KW-0597">Phosphoprotein</keyword>
<organism evidence="5 6">
    <name type="scientific">Duganella vulcania</name>
    <dbReference type="NCBI Taxonomy" id="2692166"/>
    <lineage>
        <taxon>Bacteria</taxon>
        <taxon>Pseudomonadati</taxon>
        <taxon>Pseudomonadota</taxon>
        <taxon>Betaproteobacteria</taxon>
        <taxon>Burkholderiales</taxon>
        <taxon>Oxalobacteraceae</taxon>
        <taxon>Telluria group</taxon>
        <taxon>Duganella</taxon>
    </lineage>
</organism>
<evidence type="ECO:0000256" key="2">
    <source>
        <dbReference type="ARBA" id="ARBA00023012"/>
    </source>
</evidence>
<dbReference type="PANTHER" id="PTHR45339">
    <property type="entry name" value="HYBRID SIGNAL TRANSDUCTION HISTIDINE KINASE J"/>
    <property type="match status" value="1"/>
</dbReference>
<dbReference type="Gene3D" id="3.40.50.2300">
    <property type="match status" value="1"/>
</dbReference>
<dbReference type="RefSeq" id="WP_161100617.1">
    <property type="nucleotide sequence ID" value="NZ_WWCW01000465.1"/>
</dbReference>